<evidence type="ECO:0000259" key="7">
    <source>
        <dbReference type="PROSITE" id="PS51186"/>
    </source>
</evidence>
<keyword evidence="6" id="KW-0028">Amino-acid biosynthesis</keyword>
<comment type="subcellular location">
    <subcellularLocation>
        <location evidence="6">Cytoplasm</location>
    </subcellularLocation>
</comment>
<evidence type="ECO:0000256" key="5">
    <source>
        <dbReference type="ARBA" id="ARBA00048372"/>
    </source>
</evidence>
<evidence type="ECO:0000256" key="6">
    <source>
        <dbReference type="HAMAP-Rule" id="MF_01105"/>
    </source>
</evidence>
<dbReference type="OrthoDB" id="9802238at2"/>
<evidence type="ECO:0000256" key="1">
    <source>
        <dbReference type="ARBA" id="ARBA00004925"/>
    </source>
</evidence>
<dbReference type="InterPro" id="IPR001048">
    <property type="entry name" value="Asp/Glu/Uridylate_kinase"/>
</dbReference>
<dbReference type="KEGG" id="tcy:Thicy_0213"/>
<dbReference type="PIRSF" id="PIRSF000423">
    <property type="entry name" value="ArgA"/>
    <property type="match status" value="1"/>
</dbReference>
<dbReference type="Gene3D" id="3.40.1160.10">
    <property type="entry name" value="Acetylglutamate kinase-like"/>
    <property type="match status" value="1"/>
</dbReference>
<dbReference type="STRING" id="717773.Thicy_0213"/>
<dbReference type="SUPFAM" id="SSF53633">
    <property type="entry name" value="Carbamate kinase-like"/>
    <property type="match status" value="1"/>
</dbReference>
<dbReference type="EMBL" id="CP002776">
    <property type="protein sequence ID" value="AEG30989.1"/>
    <property type="molecule type" value="Genomic_DNA"/>
</dbReference>
<dbReference type="Pfam" id="PF00696">
    <property type="entry name" value="AA_kinase"/>
    <property type="match status" value="1"/>
</dbReference>
<dbReference type="RefSeq" id="WP_013834772.1">
    <property type="nucleotide sequence ID" value="NC_015581.1"/>
</dbReference>
<evidence type="ECO:0000256" key="2">
    <source>
        <dbReference type="ARBA" id="ARBA00009145"/>
    </source>
</evidence>
<dbReference type="HAMAP" id="MF_01105">
    <property type="entry name" value="N_acetyl_glu_synth"/>
    <property type="match status" value="1"/>
</dbReference>
<dbReference type="Gene3D" id="3.40.630.30">
    <property type="match status" value="1"/>
</dbReference>
<dbReference type="CDD" id="cd04301">
    <property type="entry name" value="NAT_SF"/>
    <property type="match status" value="1"/>
</dbReference>
<keyword evidence="6" id="KW-0963">Cytoplasm</keyword>
<comment type="pathway">
    <text evidence="1 6">Amino-acid biosynthesis; L-arginine biosynthesis; N(2)-acetyl-L-ornithine from L-glutamate: step 1/4.</text>
</comment>
<evidence type="ECO:0000256" key="3">
    <source>
        <dbReference type="ARBA" id="ARBA00022679"/>
    </source>
</evidence>
<dbReference type="InterPro" id="IPR000182">
    <property type="entry name" value="GNAT_dom"/>
</dbReference>
<dbReference type="eggNOG" id="COG1246">
    <property type="taxonomic scope" value="Bacteria"/>
</dbReference>
<dbReference type="Proteomes" id="UP000009232">
    <property type="component" value="Chromosome"/>
</dbReference>
<reference evidence="8 9" key="1">
    <citation type="submission" date="2011-05" db="EMBL/GenBank/DDBJ databases">
        <title>Complete sequence of Thioalkalimicrobium cyclicum ALM1.</title>
        <authorList>
            <consortium name="US DOE Joint Genome Institute"/>
            <person name="Lucas S."/>
            <person name="Han J."/>
            <person name="Lapidus A."/>
            <person name="Cheng J.-F."/>
            <person name="Goodwin L."/>
            <person name="Pitluck S."/>
            <person name="Peters L."/>
            <person name="Mikhailova N."/>
            <person name="Davenport K."/>
            <person name="Han C."/>
            <person name="Tapia R."/>
            <person name="Land M."/>
            <person name="Hauser L."/>
            <person name="Kyrpides N."/>
            <person name="Ivanova N."/>
            <person name="Pagani I."/>
            <person name="Kappler U."/>
            <person name="Woyke T."/>
        </authorList>
    </citation>
    <scope>NUCLEOTIDE SEQUENCE [LARGE SCALE GENOMIC DNA]</scope>
    <source>
        <strain evidence="9">DSM 14477 / JCM 11371 / ALM1</strain>
    </source>
</reference>
<dbReference type="InterPro" id="IPR016181">
    <property type="entry name" value="Acyl_CoA_acyltransferase"/>
</dbReference>
<dbReference type="GO" id="GO:0004042">
    <property type="term" value="F:L-glutamate N-acetyltransferase activity"/>
    <property type="evidence" value="ECO:0007669"/>
    <property type="project" value="UniProtKB-UniRule"/>
</dbReference>
<dbReference type="PROSITE" id="PS51186">
    <property type="entry name" value="GNAT"/>
    <property type="match status" value="1"/>
</dbReference>
<comment type="miscellaneous">
    <text evidence="6">In bacteria which possess the bifunctional enzyme ornithine acetyltransferase/N-acetylglutamate synthase (ArgJ), ArgA fulfills an anaplerotic role.</text>
</comment>
<dbReference type="InterPro" id="IPR010167">
    <property type="entry name" value="NH2A_AcTrfase"/>
</dbReference>
<organism evidence="8 9">
    <name type="scientific">Thiomicrospira cyclica (strain DSM 14477 / JCM 11371 / ALM1)</name>
    <name type="common">Thioalkalimicrobium cyclicum</name>
    <dbReference type="NCBI Taxonomy" id="717773"/>
    <lineage>
        <taxon>Bacteria</taxon>
        <taxon>Pseudomonadati</taxon>
        <taxon>Pseudomonadota</taxon>
        <taxon>Gammaproteobacteria</taxon>
        <taxon>Thiotrichales</taxon>
        <taxon>Piscirickettsiaceae</taxon>
        <taxon>Thiomicrospira</taxon>
    </lineage>
</organism>
<keyword evidence="4 6" id="KW-0012">Acyltransferase</keyword>
<keyword evidence="9" id="KW-1185">Reference proteome</keyword>
<accession>F6D9V2</accession>
<dbReference type="GO" id="GO:0005737">
    <property type="term" value="C:cytoplasm"/>
    <property type="evidence" value="ECO:0007669"/>
    <property type="project" value="UniProtKB-SubCell"/>
</dbReference>
<dbReference type="eggNOG" id="COG0548">
    <property type="taxonomic scope" value="Bacteria"/>
</dbReference>
<dbReference type="InterPro" id="IPR036393">
    <property type="entry name" value="AceGlu_kinase-like_sf"/>
</dbReference>
<protein>
    <recommendedName>
        <fullName evidence="6">Amino-acid acetyltransferase</fullName>
        <ecNumber evidence="6">2.3.1.1</ecNumber>
    </recommendedName>
    <alternativeName>
        <fullName evidence="6">N-acetylglutamate synthase</fullName>
        <shortName evidence="6">AGS</shortName>
        <shortName evidence="6">NAGS</shortName>
    </alternativeName>
</protein>
<evidence type="ECO:0000313" key="9">
    <source>
        <dbReference type="Proteomes" id="UP000009232"/>
    </source>
</evidence>
<proteinExistence type="inferred from homology"/>
<comment type="catalytic activity">
    <reaction evidence="5 6">
        <text>L-glutamate + acetyl-CoA = N-acetyl-L-glutamate + CoA + H(+)</text>
        <dbReference type="Rhea" id="RHEA:24292"/>
        <dbReference type="ChEBI" id="CHEBI:15378"/>
        <dbReference type="ChEBI" id="CHEBI:29985"/>
        <dbReference type="ChEBI" id="CHEBI:44337"/>
        <dbReference type="ChEBI" id="CHEBI:57287"/>
        <dbReference type="ChEBI" id="CHEBI:57288"/>
        <dbReference type="EC" id="2.3.1.1"/>
    </reaction>
</comment>
<dbReference type="NCBIfam" id="NF003641">
    <property type="entry name" value="PRK05279.1"/>
    <property type="match status" value="1"/>
</dbReference>
<evidence type="ECO:0000256" key="4">
    <source>
        <dbReference type="ARBA" id="ARBA00023315"/>
    </source>
</evidence>
<dbReference type="PANTHER" id="PTHR30602:SF12">
    <property type="entry name" value="AMINO-ACID ACETYLTRANSFERASE NAGS1, CHLOROPLASTIC-RELATED"/>
    <property type="match status" value="1"/>
</dbReference>
<gene>
    <name evidence="6" type="primary">argA</name>
    <name evidence="8" type="ordered locus">Thicy_0213</name>
</gene>
<keyword evidence="6" id="KW-0055">Arginine biosynthesis</keyword>
<keyword evidence="3 6" id="KW-0808">Transferase</keyword>
<dbReference type="PANTHER" id="PTHR30602">
    <property type="entry name" value="AMINO-ACID ACETYLTRANSFERASE"/>
    <property type="match status" value="1"/>
</dbReference>
<sequence length="427" mass="48340">MKQSELDFLNNLRQASDYVAQHRGKVCVVYLPGELLEHREQLQEFAEDISHLNALGLRLIIVMGATLQINQALEQANIVWSSHHQIRITSPEMLPILQRTIGEVRSMLEAAFSRQQTHHPFPLTLCSGNWVIAKPRGVIDGIDYQHTGLIRKINQTALQAILDSNQIALLTPLAYSLTGEVFNLNTLEQACWVASKIKADKLMVFTSSDQMADLPKQLSLAQLSHWQAKNTDQADLIQCLTNNAQQVKRIHLLNESDPTSLLIELYSRDGIGSLVFTDRYHEIRQARIEDVSGIIDLISPLEQKGMLVKRSRERLELEINQFFVIERDSHILGCAALYHHSGSQAELACLAIDPNYQGQGLGEELINFLSLKAKEQAITQLFLLTTHTYHWFIEQGFVLASLDELPPPKQQLYNFQRQSKVLIKALT</sequence>
<evidence type="ECO:0000313" key="8">
    <source>
        <dbReference type="EMBL" id="AEG30989.1"/>
    </source>
</evidence>
<name>F6D9V2_THICA</name>
<dbReference type="EC" id="2.3.1.1" evidence="6"/>
<feature type="domain" description="N-acetyltransferase" evidence="7">
    <location>
        <begin position="281"/>
        <end position="427"/>
    </location>
</feature>
<dbReference type="Pfam" id="PF13508">
    <property type="entry name" value="Acetyltransf_7"/>
    <property type="match status" value="1"/>
</dbReference>
<dbReference type="NCBIfam" id="TIGR01890">
    <property type="entry name" value="N-Ac-Glu-synth"/>
    <property type="match status" value="1"/>
</dbReference>
<dbReference type="GO" id="GO:0006526">
    <property type="term" value="P:L-arginine biosynthetic process"/>
    <property type="evidence" value="ECO:0007669"/>
    <property type="project" value="UniProtKB-UniRule"/>
</dbReference>
<comment type="similarity">
    <text evidence="2 6">Belongs to the acetyltransferase family. ArgA subfamily.</text>
</comment>
<dbReference type="HOGENOM" id="CLU_024773_0_0_6"/>
<dbReference type="SUPFAM" id="SSF55729">
    <property type="entry name" value="Acyl-CoA N-acyltransferases (Nat)"/>
    <property type="match status" value="1"/>
</dbReference>
<dbReference type="UniPathway" id="UPA00068">
    <property type="reaction ID" value="UER00106"/>
</dbReference>
<dbReference type="AlphaFoldDB" id="F6D9V2"/>